<protein>
    <submittedName>
        <fullName evidence="3">Tegument phosphoprotein UL25</fullName>
    </submittedName>
</protein>
<sequence>MYTKRGQQRRSHEGAGRLYTFDDLDDEVFLDPIPRAPANELDEMDLMEAGLLSSSSQSDNKSSFEVVSETDSGSEAEAERGRRAGMASRNKPAKPPRRNKTTTQFPTGRVASEPVINAVSSEDEEAITQSQEEEEDDDEEDDLDEGQETTLGQRTVTIFRQIYFERSLARNLGFEPTLISPPNTEFLKFLLYDFSVQHVTRVNQCIPMPAFLLTSLINPIAKTTSAGERDLTRGIVTHAVLINYFYQAKTKVRSMQYSLNATIHGQTMNNIATYVTNLTPGGRAAALALHFLMPQKAVMTKQYQACLRRLSEELRKRRVTESPSTLEILETIRDYNLIFPIAPYTNRGALYLYRNNLQKLSNGYRNVLKLLSSEKLNEEHFVNDLAFMIGAQLMLVQFEQTLHVLRAYIVHHLQNLATLIYIIYVQFPSLRGDYIQVTEAIYRAVTSHSDEPLFQVNTWLFDYLRAVRNLEAVVCPDYMMCALRQWTTVHEDNPITDYMFHDPAIQDSRIRCGDTQTKLLVRNLCFTRMQGRPTSRQTPVEHVLVPTASLNRPYLRCNSTEEREVNSHRNLTLRSFLETNGNHPMSQLQ</sequence>
<evidence type="ECO:0000256" key="1">
    <source>
        <dbReference type="ARBA" id="ARBA00004340"/>
    </source>
</evidence>
<dbReference type="Pfam" id="PF04637">
    <property type="entry name" value="Herpes_pp85"/>
    <property type="match status" value="1"/>
</dbReference>
<feature type="region of interest" description="Disordered" evidence="2">
    <location>
        <begin position="1"/>
        <end position="151"/>
    </location>
</feature>
<feature type="compositionally biased region" description="Acidic residues" evidence="2">
    <location>
        <begin position="121"/>
        <end position="147"/>
    </location>
</feature>
<proteinExistence type="predicted"/>
<dbReference type="InterPro" id="IPR006731">
    <property type="entry name" value="Herpes_pp85"/>
</dbReference>
<dbReference type="GO" id="GO:0043657">
    <property type="term" value="C:host cell"/>
    <property type="evidence" value="ECO:0007669"/>
    <property type="project" value="UniProtKB-SubCell"/>
</dbReference>
<dbReference type="EMBL" id="JN227533">
    <property type="protein sequence ID" value="AEQ32115.1"/>
    <property type="molecule type" value="Genomic_DNA"/>
</dbReference>
<accession>G8H141</accession>
<gene>
    <name evidence="3" type="ORF">cyUL25</name>
</gene>
<keyword evidence="4" id="KW-1185">Reference proteome</keyword>
<feature type="compositionally biased region" description="Low complexity" evidence="2">
    <location>
        <begin position="53"/>
        <end position="63"/>
    </location>
</feature>
<evidence type="ECO:0000313" key="3">
    <source>
        <dbReference type="EMBL" id="AEQ32115.1"/>
    </source>
</evidence>
<evidence type="ECO:0000256" key="2">
    <source>
        <dbReference type="SAM" id="MobiDB-lite"/>
    </source>
</evidence>
<dbReference type="Proteomes" id="UP000174965">
    <property type="component" value="Segment"/>
</dbReference>
<evidence type="ECO:0000313" key="4">
    <source>
        <dbReference type="Proteomes" id="UP000174965"/>
    </source>
</evidence>
<reference evidence="3 4" key="1">
    <citation type="journal article" date="2011" name="J. Virol.">
        <title>Genomic sequencing and characterization of cynomolgus macaque cytomegalovirus.</title>
        <authorList>
            <person name="Marsh A.K."/>
            <person name="Willer D.O."/>
            <person name="Ambagala A.P."/>
            <person name="Dzamba M."/>
            <person name="Chan J.K."/>
            <person name="Pilon R."/>
            <person name="Fournier J."/>
            <person name="Sandstrom P."/>
            <person name="Brudno M."/>
            <person name="Macdonald K.S."/>
        </authorList>
    </citation>
    <scope>NUCLEOTIDE SEQUENCE [LARGE SCALE GENOMIC DNA]</scope>
    <source>
        <strain evidence="3 4">Ottawa</strain>
    </source>
</reference>
<name>G8H141_9BETA</name>
<feature type="compositionally biased region" description="Basic residues" evidence="2">
    <location>
        <begin position="91"/>
        <end position="100"/>
    </location>
</feature>
<comment type="subcellular location">
    <subcellularLocation>
        <location evidence="1">Host cell</location>
    </subcellularLocation>
</comment>
<organism evidence="3 4">
    <name type="scientific">macacine betaherpesvirus 8</name>
    <dbReference type="NCBI Taxonomy" id="2560567"/>
    <lineage>
        <taxon>Viruses</taxon>
        <taxon>Duplodnaviria</taxon>
        <taxon>Heunggongvirae</taxon>
        <taxon>Peploviricota</taxon>
        <taxon>Herviviricetes</taxon>
        <taxon>Herpesvirales</taxon>
        <taxon>Orthoherpesviridae</taxon>
        <taxon>Betaherpesvirinae</taxon>
        <taxon>Cytomegalovirus</taxon>
        <taxon>Cytomegalovirus macacinebeta8</taxon>
    </lineage>
</organism>